<dbReference type="STRING" id="671072.PL9214240004"/>
<dbReference type="AlphaFoldDB" id="A0A1J1LCF3"/>
<dbReference type="Proteomes" id="UP000184315">
    <property type="component" value="Unassembled WGS sequence"/>
</dbReference>
<proteinExistence type="predicted"/>
<gene>
    <name evidence="1" type="ORF">PL9214240004</name>
</gene>
<organism evidence="1 2">
    <name type="scientific">Planktothrix tepida PCC 9214</name>
    <dbReference type="NCBI Taxonomy" id="671072"/>
    <lineage>
        <taxon>Bacteria</taxon>
        <taxon>Bacillati</taxon>
        <taxon>Cyanobacteriota</taxon>
        <taxon>Cyanophyceae</taxon>
        <taxon>Oscillatoriophycideae</taxon>
        <taxon>Oscillatoriales</taxon>
        <taxon>Microcoleaceae</taxon>
        <taxon>Planktothrix</taxon>
    </lineage>
</organism>
<sequence length="200" mass="22332">MFLTGLLPILLSSENYAPPILCFPSEESQLIAATIIPDFSIPVVPKITSPHDSKIDLDQCNQVPTGEGIPGFRPGVDKSQVFQMFGTPTGTEIGYWPNTQAIFYHLIPNRVSVGFLFDQKSGKLRQTEAAFSQQVDLQTILITLNSMSGCRLNSSIEAGLKSVHNRQRQSYLFVIDSLEGIIERDQFDRIYIGIWESDLH</sequence>
<protein>
    <submittedName>
        <fullName evidence="1">Uncharacterized protein</fullName>
    </submittedName>
</protein>
<reference evidence="2" key="1">
    <citation type="submission" date="2015-10" db="EMBL/GenBank/DDBJ databases">
        <authorList>
            <person name="Regsiter A."/>
            <person name="william w."/>
        </authorList>
    </citation>
    <scope>NUCLEOTIDE SEQUENCE [LARGE SCALE GENOMIC DNA]</scope>
</reference>
<evidence type="ECO:0000313" key="2">
    <source>
        <dbReference type="Proteomes" id="UP000184315"/>
    </source>
</evidence>
<name>A0A1J1LCF3_9CYAN</name>
<dbReference type="EMBL" id="CZDF01000127">
    <property type="protein sequence ID" value="CUR30387.1"/>
    <property type="molecule type" value="Genomic_DNA"/>
</dbReference>
<dbReference type="RefSeq" id="WP_245824161.1">
    <property type="nucleotide sequence ID" value="NZ_LN889779.1"/>
</dbReference>
<keyword evidence="2" id="KW-1185">Reference proteome</keyword>
<evidence type="ECO:0000313" key="1">
    <source>
        <dbReference type="EMBL" id="CUR30387.1"/>
    </source>
</evidence>
<accession>A0A1J1LCF3</accession>